<feature type="transmembrane region" description="Helical" evidence="10">
    <location>
        <begin position="178"/>
        <end position="202"/>
    </location>
</feature>
<dbReference type="HAMAP" id="MF_01043">
    <property type="entry name" value="PlsY"/>
    <property type="match status" value="1"/>
</dbReference>
<dbReference type="Proteomes" id="UP000250218">
    <property type="component" value="Chromosome"/>
</dbReference>
<feature type="transmembrane region" description="Helical" evidence="10">
    <location>
        <begin position="91"/>
        <end position="111"/>
    </location>
</feature>
<keyword evidence="5 10" id="KW-1133">Transmembrane helix</keyword>
<dbReference type="GO" id="GO:0005886">
    <property type="term" value="C:plasma membrane"/>
    <property type="evidence" value="ECO:0007669"/>
    <property type="project" value="UniProtKB-SubCell"/>
</dbReference>
<keyword evidence="7 10" id="KW-0472">Membrane</keyword>
<keyword evidence="6 10" id="KW-0443">Lipid metabolism</keyword>
<proteinExistence type="inferred from homology"/>
<evidence type="ECO:0000313" key="11">
    <source>
        <dbReference type="EMBL" id="AWX69383.1"/>
    </source>
</evidence>
<dbReference type="KEGG" id="mane:DP065_01265"/>
<comment type="subcellular location">
    <subcellularLocation>
        <location evidence="10">Cell membrane</location>
        <topology evidence="10">Multi-pass membrane protein</topology>
    </subcellularLocation>
</comment>
<dbReference type="PANTHER" id="PTHR30309">
    <property type="entry name" value="INNER MEMBRANE PROTEIN YGIH"/>
    <property type="match status" value="1"/>
</dbReference>
<dbReference type="UniPathway" id="UPA00085"/>
<evidence type="ECO:0000313" key="12">
    <source>
        <dbReference type="Proteomes" id="UP000250218"/>
    </source>
</evidence>
<evidence type="ECO:0000256" key="3">
    <source>
        <dbReference type="ARBA" id="ARBA00022679"/>
    </source>
</evidence>
<keyword evidence="11" id="KW-0012">Acyltransferase</keyword>
<comment type="subunit">
    <text evidence="10">Probably interacts with PlsX.</text>
</comment>
<dbReference type="GO" id="GO:0043772">
    <property type="term" value="F:acyl-phosphate glycerol-3-phosphate acyltransferase activity"/>
    <property type="evidence" value="ECO:0007669"/>
    <property type="project" value="UniProtKB-UniRule"/>
</dbReference>
<comment type="pathway">
    <text evidence="10">Lipid metabolism; phospholipid metabolism.</text>
</comment>
<evidence type="ECO:0000256" key="8">
    <source>
        <dbReference type="ARBA" id="ARBA00023209"/>
    </source>
</evidence>
<keyword evidence="8 10" id="KW-0594">Phospholipid biosynthesis</keyword>
<dbReference type="Pfam" id="PF02660">
    <property type="entry name" value="G3P_acyltransf"/>
    <property type="match status" value="1"/>
</dbReference>
<accession>A0A2Z4NCT4</accession>
<evidence type="ECO:0000256" key="5">
    <source>
        <dbReference type="ARBA" id="ARBA00022989"/>
    </source>
</evidence>
<evidence type="ECO:0000256" key="9">
    <source>
        <dbReference type="ARBA" id="ARBA00023264"/>
    </source>
</evidence>
<dbReference type="AlphaFoldDB" id="A0A2Z4NCT4"/>
<comment type="catalytic activity">
    <reaction evidence="10">
        <text>an acyl phosphate + sn-glycerol 3-phosphate = a 1-acyl-sn-glycero-3-phosphate + phosphate</text>
        <dbReference type="Rhea" id="RHEA:34075"/>
        <dbReference type="ChEBI" id="CHEBI:43474"/>
        <dbReference type="ChEBI" id="CHEBI:57597"/>
        <dbReference type="ChEBI" id="CHEBI:57970"/>
        <dbReference type="ChEBI" id="CHEBI:59918"/>
        <dbReference type="EC" id="2.3.1.275"/>
    </reaction>
</comment>
<comment type="function">
    <text evidence="10">Catalyzes the transfer of an acyl group from acyl-phosphate (acyl-PO(4)) to glycerol-3-phosphate (G3P) to form lysophosphatidic acid (LPA). This enzyme utilizes acyl-phosphate as fatty acyl donor, but not acyl-CoA or acyl-ACP.</text>
</comment>
<evidence type="ECO:0000256" key="6">
    <source>
        <dbReference type="ARBA" id="ARBA00023098"/>
    </source>
</evidence>
<dbReference type="EC" id="2.3.1.275" evidence="10"/>
<feature type="transmembrane region" description="Helical" evidence="10">
    <location>
        <begin position="118"/>
        <end position="144"/>
    </location>
</feature>
<comment type="similarity">
    <text evidence="10">Belongs to the PlsY family.</text>
</comment>
<dbReference type="GO" id="GO:0008654">
    <property type="term" value="P:phospholipid biosynthetic process"/>
    <property type="evidence" value="ECO:0007669"/>
    <property type="project" value="UniProtKB-UniRule"/>
</dbReference>
<dbReference type="EMBL" id="CP030140">
    <property type="protein sequence ID" value="AWX69383.1"/>
    <property type="molecule type" value="Genomic_DNA"/>
</dbReference>
<keyword evidence="2 10" id="KW-0444">Lipid biosynthesis</keyword>
<protein>
    <recommendedName>
        <fullName evidence="10">Glycerol-3-phosphate acyltransferase</fullName>
    </recommendedName>
    <alternativeName>
        <fullName evidence="10">Acyl-PO4 G3P acyltransferase</fullName>
    </alternativeName>
    <alternativeName>
        <fullName evidence="10">Acyl-phosphate--glycerol-3-phosphate acyltransferase</fullName>
    </alternativeName>
    <alternativeName>
        <fullName evidence="10">G3P acyltransferase</fullName>
        <shortName evidence="10">GPAT</shortName>
        <ecNumber evidence="10">2.3.1.275</ecNumber>
    </alternativeName>
    <alternativeName>
        <fullName evidence="10">Lysophosphatidic acid synthase</fullName>
        <shortName evidence="10">LPA synthase</shortName>
    </alternativeName>
</protein>
<keyword evidence="4 10" id="KW-0812">Transmembrane</keyword>
<dbReference type="NCBIfam" id="TIGR00023">
    <property type="entry name" value="glycerol-3-phosphate 1-O-acyltransferase PlsY"/>
    <property type="match status" value="1"/>
</dbReference>
<keyword evidence="9 10" id="KW-1208">Phospholipid metabolism</keyword>
<organism evidence="11 12">
    <name type="scientific">[Mycoplasma] anseris</name>
    <dbReference type="NCBI Taxonomy" id="92400"/>
    <lineage>
        <taxon>Bacteria</taxon>
        <taxon>Bacillati</taxon>
        <taxon>Mycoplasmatota</taxon>
        <taxon>Mycoplasmoidales</taxon>
        <taxon>Metamycoplasmataceae</taxon>
        <taxon>Metamycoplasma</taxon>
    </lineage>
</organism>
<evidence type="ECO:0000256" key="4">
    <source>
        <dbReference type="ARBA" id="ARBA00022692"/>
    </source>
</evidence>
<name>A0A2Z4NCT4_9BACT</name>
<feature type="transmembrane region" description="Helical" evidence="10">
    <location>
        <begin position="58"/>
        <end position="79"/>
    </location>
</feature>
<evidence type="ECO:0000256" key="2">
    <source>
        <dbReference type="ARBA" id="ARBA00022516"/>
    </source>
</evidence>
<feature type="transmembrane region" description="Helical" evidence="10">
    <location>
        <begin position="6"/>
        <end position="29"/>
    </location>
</feature>
<dbReference type="PANTHER" id="PTHR30309:SF0">
    <property type="entry name" value="GLYCEROL-3-PHOSPHATE ACYLTRANSFERASE-RELATED"/>
    <property type="match status" value="1"/>
</dbReference>
<reference evidence="12" key="1">
    <citation type="submission" date="2018-06" db="EMBL/GenBank/DDBJ databases">
        <title>Complete genome sequences of Mycoplasma anatis, M. anseris and M. cloacale type strains.</title>
        <authorList>
            <person name="Grozner D."/>
            <person name="Forro B."/>
            <person name="Sulyok K.M."/>
            <person name="Marton S."/>
            <person name="Kreizinger Z."/>
            <person name="Banyai K."/>
            <person name="Gyuranecz M."/>
        </authorList>
    </citation>
    <scope>NUCLEOTIDE SEQUENCE [LARGE SCALE GENOMIC DNA]</scope>
    <source>
        <strain evidence="12">ATCC 49234</strain>
    </source>
</reference>
<evidence type="ECO:0000256" key="7">
    <source>
        <dbReference type="ARBA" id="ARBA00023136"/>
    </source>
</evidence>
<evidence type="ECO:0000256" key="1">
    <source>
        <dbReference type="ARBA" id="ARBA00022475"/>
    </source>
</evidence>
<sequence>MMIGTYIWINFILFLIGYFIGSINLGIIISKIKGQDIRLKGSGNAGATNVLRNMGFKFAFFVFSFDFFKSFLPTLIVLLTKHYANVSNNDFIIPLSIGFGALIGHVFPLYFKFKGGKGVACFFGIVLAFNFILFVIFVSLYVLILVVSNYVSLTSAISSFIIAILCCLPLFDVDHVLAIMLVNVPVIVNNCIISLCAIVIIFKHYRNYVRIINKTESKLFKW</sequence>
<dbReference type="InterPro" id="IPR003811">
    <property type="entry name" value="G3P_acylTferase_PlsY"/>
</dbReference>
<keyword evidence="1 10" id="KW-1003">Cell membrane</keyword>
<gene>
    <name evidence="10 11" type="primary">plsY</name>
    <name evidence="11" type="ORF">DP065_01265</name>
</gene>
<evidence type="ECO:0000256" key="10">
    <source>
        <dbReference type="HAMAP-Rule" id="MF_01043"/>
    </source>
</evidence>
<keyword evidence="3 10" id="KW-0808">Transferase</keyword>
<keyword evidence="12" id="KW-1185">Reference proteome</keyword>
<feature type="transmembrane region" description="Helical" evidence="10">
    <location>
        <begin position="150"/>
        <end position="171"/>
    </location>
</feature>
<dbReference type="SMART" id="SM01207">
    <property type="entry name" value="G3P_acyltransf"/>
    <property type="match status" value="1"/>
</dbReference>